<evidence type="ECO:0000256" key="4">
    <source>
        <dbReference type="SAM" id="SignalP"/>
    </source>
</evidence>
<keyword evidence="6" id="KW-1185">Reference proteome</keyword>
<keyword evidence="3" id="KW-0443">Lipid metabolism</keyword>
<organism evidence="5 6">
    <name type="scientific">Nocardia jinanensis</name>
    <dbReference type="NCBI Taxonomy" id="382504"/>
    <lineage>
        <taxon>Bacteria</taxon>
        <taxon>Bacillati</taxon>
        <taxon>Actinomycetota</taxon>
        <taxon>Actinomycetes</taxon>
        <taxon>Mycobacteriales</taxon>
        <taxon>Nocardiaceae</taxon>
        <taxon>Nocardia</taxon>
    </lineage>
</organism>
<protein>
    <submittedName>
        <fullName evidence="5">Lipase</fullName>
    </submittedName>
</protein>
<evidence type="ECO:0000313" key="5">
    <source>
        <dbReference type="EMBL" id="GGL14485.1"/>
    </source>
</evidence>
<dbReference type="PANTHER" id="PTHR10272:SF0">
    <property type="entry name" value="PLATELET-ACTIVATING FACTOR ACETYLHYDROLASE"/>
    <property type="match status" value="1"/>
</dbReference>
<dbReference type="SUPFAM" id="SSF53474">
    <property type="entry name" value="alpha/beta-Hydrolases"/>
    <property type="match status" value="1"/>
</dbReference>
<sequence>MFCCVTATFLLRRVSALLIAVVLAGVPTAASAEPIRVGLPAPTGPYPVGSTDLHLIDPSREDPWVPGRVRELMITVRYPARPNTEPKAPYMAAGVAAAVAATDAGKLGVEPNLLDYRFPTHSGIGAPVADGRRPVLLYSPGATLSRSHGTTQMEQLASDGYIVVAIDHTHEAEAVEFPGGRVARKFRPAPTLDVSKRLITTRIADTRFVLDQLELLAAGVHRDADGRAVPAGLNTALDLSCIGMFGHSGGGFTTAETMFADPRISAGADLDGSMAYSQSSRNFGRAADEGLDRPFLLMSAGDHSLDTDASWQQFLGHHRGPLCRVHLPDGEHFSYTDYQTLLPRLGHTTTAFVGAVDPAHSLAVQHHTLATFFDTHLPHNTRDENRTAAPGCP</sequence>
<keyword evidence="1" id="KW-0378">Hydrolase</keyword>
<feature type="signal peptide" evidence="4">
    <location>
        <begin position="1"/>
        <end position="32"/>
    </location>
</feature>
<proteinExistence type="predicted"/>
<dbReference type="AlphaFoldDB" id="A0A917RMD9"/>
<name>A0A917RMD9_9NOCA</name>
<dbReference type="EMBL" id="BMMH01000005">
    <property type="protein sequence ID" value="GGL14485.1"/>
    <property type="molecule type" value="Genomic_DNA"/>
</dbReference>
<dbReference type="GO" id="GO:0003847">
    <property type="term" value="F:1-alkyl-2-acetylglycerophosphocholine esterase activity"/>
    <property type="evidence" value="ECO:0007669"/>
    <property type="project" value="TreeGrafter"/>
</dbReference>
<keyword evidence="2" id="KW-0442">Lipid degradation</keyword>
<dbReference type="Gene3D" id="3.40.50.1820">
    <property type="entry name" value="alpha/beta hydrolase"/>
    <property type="match status" value="1"/>
</dbReference>
<dbReference type="Proteomes" id="UP000638263">
    <property type="component" value="Unassembled WGS sequence"/>
</dbReference>
<dbReference type="InterPro" id="IPR029058">
    <property type="entry name" value="AB_hydrolase_fold"/>
</dbReference>
<dbReference type="GO" id="GO:0016042">
    <property type="term" value="P:lipid catabolic process"/>
    <property type="evidence" value="ECO:0007669"/>
    <property type="project" value="UniProtKB-KW"/>
</dbReference>
<reference evidence="5" key="1">
    <citation type="journal article" date="2014" name="Int. J. Syst. Evol. Microbiol.">
        <title>Complete genome sequence of Corynebacterium casei LMG S-19264T (=DSM 44701T), isolated from a smear-ripened cheese.</title>
        <authorList>
            <consortium name="US DOE Joint Genome Institute (JGI-PGF)"/>
            <person name="Walter F."/>
            <person name="Albersmeier A."/>
            <person name="Kalinowski J."/>
            <person name="Ruckert C."/>
        </authorList>
    </citation>
    <scope>NUCLEOTIDE SEQUENCE</scope>
    <source>
        <strain evidence="5">CGMCC 4.3508</strain>
    </source>
</reference>
<feature type="chain" id="PRO_5036834305" evidence="4">
    <location>
        <begin position="33"/>
        <end position="393"/>
    </location>
</feature>
<gene>
    <name evidence="5" type="ORF">GCM10011588_31280</name>
</gene>
<dbReference type="Pfam" id="PF03403">
    <property type="entry name" value="PAF-AH_p_II"/>
    <property type="match status" value="1"/>
</dbReference>
<dbReference type="PANTHER" id="PTHR10272">
    <property type="entry name" value="PLATELET-ACTIVATING FACTOR ACETYLHYDROLASE"/>
    <property type="match status" value="1"/>
</dbReference>
<keyword evidence="4" id="KW-0732">Signal</keyword>
<evidence type="ECO:0000256" key="3">
    <source>
        <dbReference type="ARBA" id="ARBA00023098"/>
    </source>
</evidence>
<evidence type="ECO:0000313" key="6">
    <source>
        <dbReference type="Proteomes" id="UP000638263"/>
    </source>
</evidence>
<evidence type="ECO:0000256" key="1">
    <source>
        <dbReference type="ARBA" id="ARBA00022801"/>
    </source>
</evidence>
<evidence type="ECO:0000256" key="2">
    <source>
        <dbReference type="ARBA" id="ARBA00022963"/>
    </source>
</evidence>
<accession>A0A917RMD9</accession>
<comment type="caution">
    <text evidence="5">The sequence shown here is derived from an EMBL/GenBank/DDBJ whole genome shotgun (WGS) entry which is preliminary data.</text>
</comment>
<reference evidence="5" key="2">
    <citation type="submission" date="2020-09" db="EMBL/GenBank/DDBJ databases">
        <authorList>
            <person name="Sun Q."/>
            <person name="Zhou Y."/>
        </authorList>
    </citation>
    <scope>NUCLEOTIDE SEQUENCE</scope>
    <source>
        <strain evidence="5">CGMCC 4.3508</strain>
    </source>
</reference>